<proteinExistence type="inferred from homology"/>
<name>A0A0G3G0M7_9GAMM</name>
<dbReference type="Pfam" id="PF01926">
    <property type="entry name" value="MMR_HSR1"/>
    <property type="match status" value="2"/>
</dbReference>
<evidence type="ECO:0000256" key="9">
    <source>
        <dbReference type="PROSITE-ProRule" id="PRU01049"/>
    </source>
</evidence>
<dbReference type="Pfam" id="PF14714">
    <property type="entry name" value="KH_dom-like"/>
    <property type="match status" value="1"/>
</dbReference>
<dbReference type="HAMAP" id="MF_00195">
    <property type="entry name" value="GTPase_Der"/>
    <property type="match status" value="1"/>
</dbReference>
<dbReference type="InterPro" id="IPR005225">
    <property type="entry name" value="Small_GTP-bd"/>
</dbReference>
<dbReference type="Gene3D" id="3.40.50.300">
    <property type="entry name" value="P-loop containing nucleotide triphosphate hydrolases"/>
    <property type="match status" value="2"/>
</dbReference>
<comment type="similarity">
    <text evidence="1 8 9 10">Belongs to the TRAFAC class TrmE-Era-EngA-EngB-Septin-like GTPase superfamily. EngA (Der) GTPase family.</text>
</comment>
<evidence type="ECO:0000256" key="1">
    <source>
        <dbReference type="ARBA" id="ARBA00008279"/>
    </source>
</evidence>
<dbReference type="InterPro" id="IPR003593">
    <property type="entry name" value="AAA+_ATPase"/>
</dbReference>
<dbReference type="InterPro" id="IPR031166">
    <property type="entry name" value="G_ENGA"/>
</dbReference>
<dbReference type="PRINTS" id="PR00326">
    <property type="entry name" value="GTP1OBG"/>
</dbReference>
<keyword evidence="14" id="KW-1185">Reference proteome</keyword>
<feature type="binding site" evidence="8">
    <location>
        <begin position="118"/>
        <end position="121"/>
    </location>
    <ligand>
        <name>GTP</name>
        <dbReference type="ChEBI" id="CHEBI:37565"/>
        <label>1</label>
    </ligand>
</feature>
<comment type="subunit">
    <text evidence="8">Associates with the 50S ribosomal subunit.</text>
</comment>
<dbReference type="InterPro" id="IPR015946">
    <property type="entry name" value="KH_dom-like_a/b"/>
</dbReference>
<evidence type="ECO:0000256" key="8">
    <source>
        <dbReference type="HAMAP-Rule" id="MF_00195"/>
    </source>
</evidence>
<evidence type="ECO:0000313" key="14">
    <source>
        <dbReference type="Proteomes" id="UP000064201"/>
    </source>
</evidence>
<dbReference type="FunFam" id="3.40.50.300:FF:000040">
    <property type="entry name" value="GTPase Der"/>
    <property type="match status" value="1"/>
</dbReference>
<feature type="compositionally biased region" description="Acidic residues" evidence="11">
    <location>
        <begin position="172"/>
        <end position="184"/>
    </location>
</feature>
<reference evidence="13 14" key="1">
    <citation type="submission" date="2015-04" db="EMBL/GenBank/DDBJ databases">
        <title>Complete Sequence for the Genome of the Thioalkalivibrio versutus D301.</title>
        <authorList>
            <person name="Mu T."/>
            <person name="Zhou J."/>
            <person name="Xu X."/>
        </authorList>
    </citation>
    <scope>NUCLEOTIDE SEQUENCE [LARGE SCALE GENOMIC DNA]</scope>
    <source>
        <strain evidence="13 14">D301</strain>
    </source>
</reference>
<dbReference type="SUPFAM" id="SSF52540">
    <property type="entry name" value="P-loop containing nucleoside triphosphate hydrolases"/>
    <property type="match status" value="2"/>
</dbReference>
<dbReference type="RefSeq" id="WP_019563131.1">
    <property type="nucleotide sequence ID" value="NZ_CP011367.1"/>
</dbReference>
<dbReference type="SMART" id="SM00382">
    <property type="entry name" value="AAA"/>
    <property type="match status" value="2"/>
</dbReference>
<dbReference type="InterPro" id="IPR006073">
    <property type="entry name" value="GTP-bd"/>
</dbReference>
<dbReference type="NCBIfam" id="TIGR03594">
    <property type="entry name" value="GTPase_EngA"/>
    <property type="match status" value="1"/>
</dbReference>
<dbReference type="PROSITE" id="PS51712">
    <property type="entry name" value="G_ENGA"/>
    <property type="match status" value="2"/>
</dbReference>
<dbReference type="InterPro" id="IPR016484">
    <property type="entry name" value="GTPase_Der"/>
</dbReference>
<evidence type="ECO:0000256" key="5">
    <source>
        <dbReference type="ARBA" id="ARBA00022741"/>
    </source>
</evidence>
<dbReference type="EMBL" id="CP011367">
    <property type="protein sequence ID" value="AKJ94758.1"/>
    <property type="molecule type" value="Genomic_DNA"/>
</dbReference>
<comment type="function">
    <text evidence="8 10">GTPase that plays an essential role in the late steps of ribosome biogenesis.</text>
</comment>
<feature type="binding site" evidence="8">
    <location>
        <begin position="9"/>
        <end position="16"/>
    </location>
    <ligand>
        <name>GTP</name>
        <dbReference type="ChEBI" id="CHEBI:37565"/>
        <label>1</label>
    </ligand>
</feature>
<evidence type="ECO:0000256" key="3">
    <source>
        <dbReference type="ARBA" id="ARBA00022517"/>
    </source>
</evidence>
<dbReference type="GO" id="GO:0005525">
    <property type="term" value="F:GTP binding"/>
    <property type="evidence" value="ECO:0007669"/>
    <property type="project" value="UniProtKB-UniRule"/>
</dbReference>
<dbReference type="PATRIC" id="fig|106634.4.peg.1007"/>
<evidence type="ECO:0000259" key="12">
    <source>
        <dbReference type="PROSITE" id="PS51712"/>
    </source>
</evidence>
<organism evidence="13 14">
    <name type="scientific">Thioalkalivibrio versutus</name>
    <dbReference type="NCBI Taxonomy" id="106634"/>
    <lineage>
        <taxon>Bacteria</taxon>
        <taxon>Pseudomonadati</taxon>
        <taxon>Pseudomonadota</taxon>
        <taxon>Gammaproteobacteria</taxon>
        <taxon>Chromatiales</taxon>
        <taxon>Ectothiorhodospiraceae</taxon>
        <taxon>Thioalkalivibrio</taxon>
    </lineage>
</organism>
<dbReference type="STRING" id="106634.TVD_04945"/>
<gene>
    <name evidence="8" type="primary">der</name>
    <name evidence="13" type="ORF">TVD_04945</name>
</gene>
<evidence type="ECO:0000256" key="6">
    <source>
        <dbReference type="ARBA" id="ARBA00023134"/>
    </source>
</evidence>
<keyword evidence="5 8" id="KW-0547">Nucleotide-binding</keyword>
<dbReference type="FunFam" id="3.40.50.300:FF:000057">
    <property type="entry name" value="GTPase Der"/>
    <property type="match status" value="1"/>
</dbReference>
<dbReference type="Gene3D" id="3.30.300.20">
    <property type="match status" value="1"/>
</dbReference>
<dbReference type="FunFam" id="3.30.300.20:FF:000004">
    <property type="entry name" value="GTPase Der"/>
    <property type="match status" value="1"/>
</dbReference>
<evidence type="ECO:0000256" key="4">
    <source>
        <dbReference type="ARBA" id="ARBA00022737"/>
    </source>
</evidence>
<dbReference type="KEGG" id="tvr:TVD_04945"/>
<keyword evidence="3 8" id="KW-0690">Ribosome biogenesis</keyword>
<keyword evidence="6 8" id="KW-0342">GTP-binding</keyword>
<evidence type="ECO:0000256" key="10">
    <source>
        <dbReference type="RuleBase" id="RU004481"/>
    </source>
</evidence>
<dbReference type="CDD" id="cd01895">
    <property type="entry name" value="EngA2"/>
    <property type="match status" value="1"/>
</dbReference>
<evidence type="ECO:0000256" key="11">
    <source>
        <dbReference type="SAM" id="MobiDB-lite"/>
    </source>
</evidence>
<dbReference type="PANTHER" id="PTHR43834">
    <property type="entry name" value="GTPASE DER"/>
    <property type="match status" value="1"/>
</dbReference>
<feature type="domain" description="EngA-type G" evidence="12">
    <location>
        <begin position="3"/>
        <end position="166"/>
    </location>
</feature>
<dbReference type="Proteomes" id="UP000064201">
    <property type="component" value="Chromosome"/>
</dbReference>
<dbReference type="InterPro" id="IPR027417">
    <property type="entry name" value="P-loop_NTPase"/>
</dbReference>
<keyword evidence="4 10" id="KW-0677">Repeat</keyword>
<feature type="domain" description="EngA-type G" evidence="12">
    <location>
        <begin position="198"/>
        <end position="371"/>
    </location>
</feature>
<evidence type="ECO:0000313" key="13">
    <source>
        <dbReference type="EMBL" id="AKJ94758.1"/>
    </source>
</evidence>
<dbReference type="GO" id="GO:0043022">
    <property type="term" value="F:ribosome binding"/>
    <property type="evidence" value="ECO:0007669"/>
    <property type="project" value="TreeGrafter"/>
</dbReference>
<dbReference type="GO" id="GO:0042254">
    <property type="term" value="P:ribosome biogenesis"/>
    <property type="evidence" value="ECO:0007669"/>
    <property type="project" value="UniProtKB-KW"/>
</dbReference>
<feature type="region of interest" description="Disordered" evidence="11">
    <location>
        <begin position="167"/>
        <end position="186"/>
    </location>
</feature>
<evidence type="ECO:0000256" key="7">
    <source>
        <dbReference type="ARBA" id="ARBA00032345"/>
    </source>
</evidence>
<evidence type="ECO:0000256" key="2">
    <source>
        <dbReference type="ARBA" id="ARBA00020953"/>
    </source>
</evidence>
<protein>
    <recommendedName>
        <fullName evidence="2 8">GTPase Der</fullName>
    </recommendedName>
    <alternativeName>
        <fullName evidence="7 8">GTP-binding protein EngA</fullName>
    </alternativeName>
</protein>
<feature type="binding site" evidence="8">
    <location>
        <begin position="316"/>
        <end position="319"/>
    </location>
    <ligand>
        <name>GTP</name>
        <dbReference type="ChEBI" id="CHEBI:37565"/>
        <label>2</label>
    </ligand>
</feature>
<feature type="binding site" evidence="8">
    <location>
        <begin position="251"/>
        <end position="255"/>
    </location>
    <ligand>
        <name>GTP</name>
        <dbReference type="ChEBI" id="CHEBI:37565"/>
        <label>2</label>
    </ligand>
</feature>
<dbReference type="NCBIfam" id="TIGR00231">
    <property type="entry name" value="small_GTP"/>
    <property type="match status" value="2"/>
</dbReference>
<dbReference type="OrthoDB" id="9805918at2"/>
<feature type="binding site" evidence="8">
    <location>
        <begin position="204"/>
        <end position="211"/>
    </location>
    <ligand>
        <name>GTP</name>
        <dbReference type="ChEBI" id="CHEBI:37565"/>
        <label>2</label>
    </ligand>
</feature>
<dbReference type="InterPro" id="IPR032859">
    <property type="entry name" value="KH_dom-like"/>
</dbReference>
<accession>A0A0G3G0M7</accession>
<dbReference type="PIRSF" id="PIRSF006485">
    <property type="entry name" value="GTP-binding_EngA"/>
    <property type="match status" value="1"/>
</dbReference>
<dbReference type="PANTHER" id="PTHR43834:SF6">
    <property type="entry name" value="GTPASE DER"/>
    <property type="match status" value="1"/>
</dbReference>
<dbReference type="CDD" id="cd01894">
    <property type="entry name" value="EngA1"/>
    <property type="match status" value="1"/>
</dbReference>
<dbReference type="AlphaFoldDB" id="A0A0G3G0M7"/>
<sequence>MIPVIALIGRPNVGKSTLFNQLTRSRDALVADVAGLTRDRQYGIGKVGDFPYLVVDTGGLSGEGAQMDRAMAEQTERAVAEADHVLFLVDARDGLTPQDQAIADQLRGAGVKARVVVNKTDGLDADSVSAEFYALGLGQVTSIAAAHGRGVQGLMQAVRKDVAAARRAASEDAGDDEAASDGLDEASQQAALDDWPGIRVAIVGRPNVGKSTLVNRILGDERVVATEVAGTTRDSIFVPFERDGQEYTLIDTAGVRRRGRVHEVIEKFSVIKTLQAIESAHVVVLVVDAHAGLSDQDSHLLGMVIEAGRSLVLAVNKWDGLDDHARERIRDELDRRLGFVDFARMRLISALHGTNVGHLLDDVCEAHASAFRKISTPELTRLLEAAVAEHAPPMISGRRIKLRYAHQGGQNPPVIVIHGNQTDALAGSYKRYLENFFRKQLKLVGTPLRLEFRSGRNPYAGRRNKLTPRQQYKRKRLMRHVRR</sequence>
<feature type="binding site" evidence="8">
    <location>
        <begin position="56"/>
        <end position="60"/>
    </location>
    <ligand>
        <name>GTP</name>
        <dbReference type="ChEBI" id="CHEBI:37565"/>
        <label>1</label>
    </ligand>
</feature>